<name>A0AAV6U2Z5_9ARAC</name>
<gene>
    <name evidence="1" type="ORF">JTE90_020191</name>
</gene>
<protein>
    <recommendedName>
        <fullName evidence="3">Gag-pol polyprotein</fullName>
    </recommendedName>
</protein>
<dbReference type="AlphaFoldDB" id="A0AAV6U2Z5"/>
<sequence>MTDPESSNLAVDEIPIKRTLDSVESESWIAAIATEVKSILKNDTFDLLENTDNYESDTEIVGSRFVLKNKLNENRDSKKKARLIA</sequence>
<evidence type="ECO:0000313" key="1">
    <source>
        <dbReference type="EMBL" id="KAG8177911.1"/>
    </source>
</evidence>
<dbReference type="EMBL" id="JAFNEN010000737">
    <property type="protein sequence ID" value="KAG8177911.1"/>
    <property type="molecule type" value="Genomic_DNA"/>
</dbReference>
<comment type="caution">
    <text evidence="1">The sequence shown here is derived from an EMBL/GenBank/DDBJ whole genome shotgun (WGS) entry which is preliminary data.</text>
</comment>
<keyword evidence="2" id="KW-1185">Reference proteome</keyword>
<proteinExistence type="predicted"/>
<organism evidence="1 2">
    <name type="scientific">Oedothorax gibbosus</name>
    <dbReference type="NCBI Taxonomy" id="931172"/>
    <lineage>
        <taxon>Eukaryota</taxon>
        <taxon>Metazoa</taxon>
        <taxon>Ecdysozoa</taxon>
        <taxon>Arthropoda</taxon>
        <taxon>Chelicerata</taxon>
        <taxon>Arachnida</taxon>
        <taxon>Araneae</taxon>
        <taxon>Araneomorphae</taxon>
        <taxon>Entelegynae</taxon>
        <taxon>Araneoidea</taxon>
        <taxon>Linyphiidae</taxon>
        <taxon>Erigoninae</taxon>
        <taxon>Oedothorax</taxon>
    </lineage>
</organism>
<evidence type="ECO:0000313" key="2">
    <source>
        <dbReference type="Proteomes" id="UP000827092"/>
    </source>
</evidence>
<evidence type="ECO:0008006" key="3">
    <source>
        <dbReference type="Google" id="ProtNLM"/>
    </source>
</evidence>
<dbReference type="Proteomes" id="UP000827092">
    <property type="component" value="Unassembled WGS sequence"/>
</dbReference>
<accession>A0AAV6U2Z5</accession>
<reference evidence="1 2" key="1">
    <citation type="journal article" date="2022" name="Nat. Ecol. Evol.">
        <title>A masculinizing supergene underlies an exaggerated male reproductive morph in a spider.</title>
        <authorList>
            <person name="Hendrickx F."/>
            <person name="De Corte Z."/>
            <person name="Sonet G."/>
            <person name="Van Belleghem S.M."/>
            <person name="Kostlbacher S."/>
            <person name="Vangestel C."/>
        </authorList>
    </citation>
    <scope>NUCLEOTIDE SEQUENCE [LARGE SCALE GENOMIC DNA]</scope>
    <source>
        <strain evidence="1">W744_W776</strain>
    </source>
</reference>